<evidence type="ECO:0000256" key="7">
    <source>
        <dbReference type="ARBA" id="ARBA00023163"/>
    </source>
</evidence>
<evidence type="ECO:0000313" key="11">
    <source>
        <dbReference type="EMBL" id="MFD1220042.1"/>
    </source>
</evidence>
<dbReference type="InterPro" id="IPR020449">
    <property type="entry name" value="Tscrpt_reg_AraC-type_HTH"/>
</dbReference>
<comment type="caution">
    <text evidence="11">The sequence shown here is derived from an EMBL/GenBank/DDBJ whole genome shotgun (WGS) entry which is preliminary data.</text>
</comment>
<reference evidence="12" key="1">
    <citation type="journal article" date="2019" name="Int. J. Syst. Evol. Microbiol.">
        <title>The Global Catalogue of Microorganisms (GCM) 10K type strain sequencing project: providing services to taxonomists for standard genome sequencing and annotation.</title>
        <authorList>
            <consortium name="The Broad Institute Genomics Platform"/>
            <consortium name="The Broad Institute Genome Sequencing Center for Infectious Disease"/>
            <person name="Wu L."/>
            <person name="Ma J."/>
        </authorList>
    </citation>
    <scope>NUCLEOTIDE SEQUENCE [LARGE SCALE GENOMIC DNA]</scope>
    <source>
        <strain evidence="12">CCUG 53270</strain>
    </source>
</reference>
<dbReference type="CDD" id="cd17536">
    <property type="entry name" value="REC_YesN-like"/>
    <property type="match status" value="1"/>
</dbReference>
<keyword evidence="6" id="KW-0238">DNA-binding</keyword>
<keyword evidence="4" id="KW-0902">Two-component regulatory system</keyword>
<dbReference type="Gene3D" id="1.10.10.60">
    <property type="entry name" value="Homeodomain-like"/>
    <property type="match status" value="2"/>
</dbReference>
<evidence type="ECO:0000259" key="9">
    <source>
        <dbReference type="PROSITE" id="PS01124"/>
    </source>
</evidence>
<proteinExistence type="predicted"/>
<dbReference type="SUPFAM" id="SSF52172">
    <property type="entry name" value="CheY-like"/>
    <property type="match status" value="1"/>
</dbReference>
<dbReference type="PROSITE" id="PS50110">
    <property type="entry name" value="RESPONSE_REGULATORY"/>
    <property type="match status" value="1"/>
</dbReference>
<dbReference type="EMBL" id="JBHTLU010000013">
    <property type="protein sequence ID" value="MFD1220042.1"/>
    <property type="molecule type" value="Genomic_DNA"/>
</dbReference>
<dbReference type="PROSITE" id="PS01124">
    <property type="entry name" value="HTH_ARAC_FAMILY_2"/>
    <property type="match status" value="1"/>
</dbReference>
<dbReference type="SUPFAM" id="SSF46689">
    <property type="entry name" value="Homeodomain-like"/>
    <property type="match status" value="2"/>
</dbReference>
<protein>
    <submittedName>
        <fullName evidence="11">Response regulator transcription factor</fullName>
    </submittedName>
</protein>
<organism evidence="11 12">
    <name type="scientific">Paenibacillus vulneris</name>
    <dbReference type="NCBI Taxonomy" id="1133364"/>
    <lineage>
        <taxon>Bacteria</taxon>
        <taxon>Bacillati</taxon>
        <taxon>Bacillota</taxon>
        <taxon>Bacilli</taxon>
        <taxon>Bacillales</taxon>
        <taxon>Paenibacillaceae</taxon>
        <taxon>Paenibacillus</taxon>
    </lineage>
</organism>
<dbReference type="InterPro" id="IPR018062">
    <property type="entry name" value="HTH_AraC-typ_CS"/>
</dbReference>
<evidence type="ECO:0000256" key="5">
    <source>
        <dbReference type="ARBA" id="ARBA00023015"/>
    </source>
</evidence>
<dbReference type="SMART" id="SM00448">
    <property type="entry name" value="REC"/>
    <property type="match status" value="1"/>
</dbReference>
<sequence>MYKVLLVDDEMYVRKGLMSLIDWEQLGYVIAGEAENGQEALKLIKELEPDLVIIDIRMPVLDGLDVIGTVAEQEGSQPSFIIISGYHDFKYAQQALRYGVVDYILKPIDEEELQGTLLKLCDTINMRRLTRISKGRRVGGSVLELLIQGQVKQEDEPELLSALRMEDAARFCCALIELRLKGDTLPAPRQEHVIDCILQVFNVPGMSVDRIPLIQHADGKYSLLIHYAWLESFDQRLEISLRALQGSLTKLAHGTVTIFAGKPVSRLTEVRESFVTAGEAAQYQFAMDGETVIMYEQVQGIPLYTLDIDAELYKQLMDQLEEQDQEALLRTVDHMFHQFQYKRFAPRAIGNTIARCVISVIQLVKELEGDEKPLTTLPEIMQWQQMNITLKELKELLVRFLVQASEYLDQLRKEQSKGSIHKVKKYIETHYAENVSLKSIAAAFYMNPAYLGQLFRKTYGVYFNDFLLQLRIEEAKKLLRQTDLRIYEIAQTVGFQNADYFVTQFEKRESVTPTEYRNKIIGH</sequence>
<evidence type="ECO:0000259" key="10">
    <source>
        <dbReference type="PROSITE" id="PS50110"/>
    </source>
</evidence>
<comment type="subcellular location">
    <subcellularLocation>
        <location evidence="1">Cytoplasm</location>
    </subcellularLocation>
</comment>
<dbReference type="Pfam" id="PF12833">
    <property type="entry name" value="HTH_18"/>
    <property type="match status" value="1"/>
</dbReference>
<dbReference type="PROSITE" id="PS00041">
    <property type="entry name" value="HTH_ARAC_FAMILY_1"/>
    <property type="match status" value="1"/>
</dbReference>
<evidence type="ECO:0000256" key="3">
    <source>
        <dbReference type="ARBA" id="ARBA00022553"/>
    </source>
</evidence>
<dbReference type="PRINTS" id="PR00032">
    <property type="entry name" value="HTHARAC"/>
</dbReference>
<gene>
    <name evidence="11" type="ORF">ACFQ4B_07925</name>
</gene>
<keyword evidence="5" id="KW-0805">Transcription regulation</keyword>
<dbReference type="InterPro" id="IPR001789">
    <property type="entry name" value="Sig_transdc_resp-reg_receiver"/>
</dbReference>
<dbReference type="InterPro" id="IPR018060">
    <property type="entry name" value="HTH_AraC"/>
</dbReference>
<dbReference type="Pfam" id="PF00072">
    <property type="entry name" value="Response_reg"/>
    <property type="match status" value="1"/>
</dbReference>
<dbReference type="InterPro" id="IPR051552">
    <property type="entry name" value="HptR"/>
</dbReference>
<keyword evidence="7" id="KW-0804">Transcription</keyword>
<evidence type="ECO:0000256" key="2">
    <source>
        <dbReference type="ARBA" id="ARBA00022490"/>
    </source>
</evidence>
<evidence type="ECO:0000256" key="6">
    <source>
        <dbReference type="ARBA" id="ARBA00023125"/>
    </source>
</evidence>
<dbReference type="SMART" id="SM00342">
    <property type="entry name" value="HTH_ARAC"/>
    <property type="match status" value="1"/>
</dbReference>
<dbReference type="PANTHER" id="PTHR42713:SF3">
    <property type="entry name" value="TRANSCRIPTIONAL REGULATORY PROTEIN HPTR"/>
    <property type="match status" value="1"/>
</dbReference>
<name>A0ABW3UHY7_9BACL</name>
<dbReference type="Gene3D" id="3.40.50.2300">
    <property type="match status" value="1"/>
</dbReference>
<dbReference type="RefSeq" id="WP_345586824.1">
    <property type="nucleotide sequence ID" value="NZ_BAABJG010000006.1"/>
</dbReference>
<dbReference type="InterPro" id="IPR009057">
    <property type="entry name" value="Homeodomain-like_sf"/>
</dbReference>
<feature type="domain" description="Response regulatory" evidence="10">
    <location>
        <begin position="3"/>
        <end position="121"/>
    </location>
</feature>
<evidence type="ECO:0000256" key="1">
    <source>
        <dbReference type="ARBA" id="ARBA00004496"/>
    </source>
</evidence>
<feature type="modified residue" description="4-aspartylphosphate" evidence="8">
    <location>
        <position position="55"/>
    </location>
</feature>
<accession>A0ABW3UHY7</accession>
<keyword evidence="12" id="KW-1185">Reference proteome</keyword>
<dbReference type="Proteomes" id="UP001597180">
    <property type="component" value="Unassembled WGS sequence"/>
</dbReference>
<feature type="domain" description="HTH araC/xylS-type" evidence="9">
    <location>
        <begin position="421"/>
        <end position="519"/>
    </location>
</feature>
<dbReference type="InterPro" id="IPR011006">
    <property type="entry name" value="CheY-like_superfamily"/>
</dbReference>
<keyword evidence="2" id="KW-0963">Cytoplasm</keyword>
<evidence type="ECO:0000256" key="8">
    <source>
        <dbReference type="PROSITE-ProRule" id="PRU00169"/>
    </source>
</evidence>
<keyword evidence="3 8" id="KW-0597">Phosphoprotein</keyword>
<dbReference type="PANTHER" id="PTHR42713">
    <property type="entry name" value="HISTIDINE KINASE-RELATED"/>
    <property type="match status" value="1"/>
</dbReference>
<evidence type="ECO:0000256" key="4">
    <source>
        <dbReference type="ARBA" id="ARBA00023012"/>
    </source>
</evidence>
<evidence type="ECO:0000313" key="12">
    <source>
        <dbReference type="Proteomes" id="UP001597180"/>
    </source>
</evidence>